<dbReference type="InterPro" id="IPR012340">
    <property type="entry name" value="NA-bd_OB-fold"/>
</dbReference>
<keyword evidence="1" id="KW-0472">Membrane</keyword>
<comment type="caution">
    <text evidence="2">The sequence shown here is derived from an EMBL/GenBank/DDBJ whole genome shotgun (WGS) entry which is preliminary data.</text>
</comment>
<organism evidence="2 3">
    <name type="scientific">Fluctibacter halophilus</name>
    <dbReference type="NCBI Taxonomy" id="226011"/>
    <lineage>
        <taxon>Bacteria</taxon>
        <taxon>Pseudomonadati</taxon>
        <taxon>Pseudomonadota</taxon>
        <taxon>Gammaproteobacteria</taxon>
        <taxon>Alteromonadales</taxon>
        <taxon>Alteromonadaceae</taxon>
        <taxon>Fluctibacter</taxon>
    </lineage>
</organism>
<dbReference type="PANTHER" id="PTHR33507:SF3">
    <property type="entry name" value="INNER MEMBRANE PROTEIN YBBJ"/>
    <property type="match status" value="1"/>
</dbReference>
<evidence type="ECO:0000313" key="3">
    <source>
        <dbReference type="Proteomes" id="UP001520878"/>
    </source>
</evidence>
<feature type="transmembrane region" description="Helical" evidence="1">
    <location>
        <begin position="12"/>
        <end position="45"/>
    </location>
</feature>
<keyword evidence="1" id="KW-1133">Transmembrane helix</keyword>
<name>A0ABS8GAS4_9ALTE</name>
<dbReference type="Proteomes" id="UP001520878">
    <property type="component" value="Unassembled WGS sequence"/>
</dbReference>
<dbReference type="RefSeq" id="WP_229162016.1">
    <property type="nucleotide sequence ID" value="NZ_JAJEWP010000005.1"/>
</dbReference>
<keyword evidence="3" id="KW-1185">Reference proteome</keyword>
<keyword evidence="1" id="KW-0812">Transmembrane</keyword>
<protein>
    <submittedName>
        <fullName evidence="2">NfeD family protein</fullName>
    </submittedName>
</protein>
<dbReference type="Gene3D" id="2.40.50.140">
    <property type="entry name" value="Nucleic acid-binding proteins"/>
    <property type="match status" value="1"/>
</dbReference>
<proteinExistence type="predicted"/>
<dbReference type="InterPro" id="IPR052165">
    <property type="entry name" value="Membrane_assoc_protease"/>
</dbReference>
<dbReference type="EMBL" id="JAJEWP010000005">
    <property type="protein sequence ID" value="MCC2617684.1"/>
    <property type="molecule type" value="Genomic_DNA"/>
</dbReference>
<sequence>MEWFTQDLPQHLVILGLALLAIEILILGFSTFVLFFVGVACIVVGALMYVQILPDTGLIAMASVAVLTALEAALLWKPLKRMQSQVDNKPAQNDMVGYHWRLEQDISPQQPGEHSYSGILWRVETQNSIPAGAVVRVDRVDVGVLFVSPQTQNDSQ</sequence>
<evidence type="ECO:0000313" key="2">
    <source>
        <dbReference type="EMBL" id="MCC2617684.1"/>
    </source>
</evidence>
<feature type="transmembrane region" description="Helical" evidence="1">
    <location>
        <begin position="57"/>
        <end position="76"/>
    </location>
</feature>
<reference evidence="2 3" key="1">
    <citation type="submission" date="2021-10" db="EMBL/GenBank/DDBJ databases">
        <title>Draft genome of Aestuariibacter halophilus JC2043.</title>
        <authorList>
            <person name="Emsley S.A."/>
            <person name="Pfannmuller K.M."/>
            <person name="Ushijima B."/>
            <person name="Saw J.H."/>
            <person name="Videau P."/>
        </authorList>
    </citation>
    <scope>NUCLEOTIDE SEQUENCE [LARGE SCALE GENOMIC DNA]</scope>
    <source>
        <strain evidence="2 3">JC2043</strain>
    </source>
</reference>
<dbReference type="PANTHER" id="PTHR33507">
    <property type="entry name" value="INNER MEMBRANE PROTEIN YBBJ"/>
    <property type="match status" value="1"/>
</dbReference>
<evidence type="ECO:0000256" key="1">
    <source>
        <dbReference type="SAM" id="Phobius"/>
    </source>
</evidence>
<accession>A0ABS8GAS4</accession>
<gene>
    <name evidence="2" type="ORF">LJ739_15640</name>
</gene>